<keyword evidence="2" id="KW-1133">Transmembrane helix</keyword>
<dbReference type="Proteomes" id="UP000322667">
    <property type="component" value="Chromosome D12"/>
</dbReference>
<sequence length="90" mass="11222">MSCPQPCSLYLQETNKRAVKTDNKRKEEQKLTVKKEKENKKNRKKKKFVFFSYFYFWVIKTSWMYPFSMTHMHSIYKKIENTKNQKQRER</sequence>
<gene>
    <name evidence="3" type="ORF">ES332_D12G062300v1</name>
</gene>
<evidence type="ECO:0000256" key="1">
    <source>
        <dbReference type="SAM" id="MobiDB-lite"/>
    </source>
</evidence>
<proteinExistence type="predicted"/>
<feature type="region of interest" description="Disordered" evidence="1">
    <location>
        <begin position="18"/>
        <end position="42"/>
    </location>
</feature>
<keyword evidence="2" id="KW-0812">Transmembrane</keyword>
<keyword evidence="4" id="KW-1185">Reference proteome</keyword>
<evidence type="ECO:0000256" key="2">
    <source>
        <dbReference type="SAM" id="Phobius"/>
    </source>
</evidence>
<evidence type="ECO:0000313" key="3">
    <source>
        <dbReference type="EMBL" id="TYH37754.1"/>
    </source>
</evidence>
<evidence type="ECO:0000313" key="4">
    <source>
        <dbReference type="Proteomes" id="UP000322667"/>
    </source>
</evidence>
<dbReference type="AlphaFoldDB" id="A0A5D2I595"/>
<feature type="compositionally biased region" description="Basic and acidic residues" evidence="1">
    <location>
        <begin position="18"/>
        <end position="39"/>
    </location>
</feature>
<dbReference type="EMBL" id="CM017634">
    <property type="protein sequence ID" value="TYH37754.1"/>
    <property type="molecule type" value="Genomic_DNA"/>
</dbReference>
<keyword evidence="2" id="KW-0472">Membrane</keyword>
<protein>
    <submittedName>
        <fullName evidence="3">Uncharacterized protein</fullName>
    </submittedName>
</protein>
<feature type="transmembrane region" description="Helical" evidence="2">
    <location>
        <begin position="48"/>
        <end position="65"/>
    </location>
</feature>
<reference evidence="3 4" key="1">
    <citation type="submission" date="2019-07" db="EMBL/GenBank/DDBJ databases">
        <title>WGS assembly of Gossypium tomentosum.</title>
        <authorList>
            <person name="Chen Z.J."/>
            <person name="Sreedasyam A."/>
            <person name="Ando A."/>
            <person name="Song Q."/>
            <person name="De L."/>
            <person name="Hulse-Kemp A."/>
            <person name="Ding M."/>
            <person name="Ye W."/>
            <person name="Kirkbride R."/>
            <person name="Jenkins J."/>
            <person name="Plott C."/>
            <person name="Lovell J."/>
            <person name="Lin Y.-M."/>
            <person name="Vaughn R."/>
            <person name="Liu B."/>
            <person name="Li W."/>
            <person name="Simpson S."/>
            <person name="Scheffler B."/>
            <person name="Saski C."/>
            <person name="Grover C."/>
            <person name="Hu G."/>
            <person name="Conover J."/>
            <person name="Carlson J."/>
            <person name="Shu S."/>
            <person name="Boston L."/>
            <person name="Williams M."/>
            <person name="Peterson D."/>
            <person name="Mcgee K."/>
            <person name="Jones D."/>
            <person name="Wendel J."/>
            <person name="Stelly D."/>
            <person name="Grimwood J."/>
            <person name="Schmutz J."/>
        </authorList>
    </citation>
    <scope>NUCLEOTIDE SEQUENCE [LARGE SCALE GENOMIC DNA]</scope>
    <source>
        <strain evidence="3">7179.01</strain>
    </source>
</reference>
<accession>A0A5D2I595</accession>
<organism evidence="3 4">
    <name type="scientific">Gossypium tomentosum</name>
    <name type="common">Hawaiian cotton</name>
    <name type="synonym">Gossypium sandvicense</name>
    <dbReference type="NCBI Taxonomy" id="34277"/>
    <lineage>
        <taxon>Eukaryota</taxon>
        <taxon>Viridiplantae</taxon>
        <taxon>Streptophyta</taxon>
        <taxon>Embryophyta</taxon>
        <taxon>Tracheophyta</taxon>
        <taxon>Spermatophyta</taxon>
        <taxon>Magnoliopsida</taxon>
        <taxon>eudicotyledons</taxon>
        <taxon>Gunneridae</taxon>
        <taxon>Pentapetalae</taxon>
        <taxon>rosids</taxon>
        <taxon>malvids</taxon>
        <taxon>Malvales</taxon>
        <taxon>Malvaceae</taxon>
        <taxon>Malvoideae</taxon>
        <taxon>Gossypium</taxon>
    </lineage>
</organism>
<name>A0A5D2I595_GOSTO</name>